<reference evidence="1" key="1">
    <citation type="journal article" date="2017" name="Nature">
        <title>The sunflower genome provides insights into oil metabolism, flowering and Asterid evolution.</title>
        <authorList>
            <person name="Badouin H."/>
            <person name="Gouzy J."/>
            <person name="Grassa C.J."/>
            <person name="Murat F."/>
            <person name="Staton S.E."/>
            <person name="Cottret L."/>
            <person name="Lelandais-Briere C."/>
            <person name="Owens G.L."/>
            <person name="Carrere S."/>
            <person name="Mayjonade B."/>
            <person name="Legrand L."/>
            <person name="Gill N."/>
            <person name="Kane N.C."/>
            <person name="Bowers J.E."/>
            <person name="Hubner S."/>
            <person name="Bellec A."/>
            <person name="Berard A."/>
            <person name="Berges H."/>
            <person name="Blanchet N."/>
            <person name="Boniface M.C."/>
            <person name="Brunel D."/>
            <person name="Catrice O."/>
            <person name="Chaidir N."/>
            <person name="Claudel C."/>
            <person name="Donnadieu C."/>
            <person name="Faraut T."/>
            <person name="Fievet G."/>
            <person name="Helmstetter N."/>
            <person name="King M."/>
            <person name="Knapp S.J."/>
            <person name="Lai Z."/>
            <person name="Le Paslier M.C."/>
            <person name="Lippi Y."/>
            <person name="Lorenzon L."/>
            <person name="Mandel J.R."/>
            <person name="Marage G."/>
            <person name="Marchand G."/>
            <person name="Marquand E."/>
            <person name="Bret-Mestries E."/>
            <person name="Morien E."/>
            <person name="Nambeesan S."/>
            <person name="Nguyen T."/>
            <person name="Pegot-Espagnet P."/>
            <person name="Pouilly N."/>
            <person name="Raftis F."/>
            <person name="Sallet E."/>
            <person name="Schiex T."/>
            <person name="Thomas J."/>
            <person name="Vandecasteele C."/>
            <person name="Vares D."/>
            <person name="Vear F."/>
            <person name="Vautrin S."/>
            <person name="Crespi M."/>
            <person name="Mangin B."/>
            <person name="Burke J.M."/>
            <person name="Salse J."/>
            <person name="Munos S."/>
            <person name="Vincourt P."/>
            <person name="Rieseberg L.H."/>
            <person name="Langlade N.B."/>
        </authorList>
    </citation>
    <scope>NUCLEOTIDE SEQUENCE</scope>
    <source>
        <tissue evidence="1">Leaves</tissue>
    </source>
</reference>
<evidence type="ECO:0000313" key="1">
    <source>
        <dbReference type="EMBL" id="KAF5766573.1"/>
    </source>
</evidence>
<keyword evidence="2" id="KW-1185">Reference proteome</keyword>
<proteinExistence type="predicted"/>
<protein>
    <submittedName>
        <fullName evidence="1">Uncharacterized protein</fullName>
    </submittedName>
</protein>
<dbReference type="AlphaFoldDB" id="A0A9K3H592"/>
<comment type="caution">
    <text evidence="1">The sequence shown here is derived from an EMBL/GenBank/DDBJ whole genome shotgun (WGS) entry which is preliminary data.</text>
</comment>
<accession>A0A9K3H592</accession>
<name>A0A9K3H592_HELAN</name>
<sequence>MDLYDDDEYLRPYQHLKTISILISQKSQHTTPSFLSLSLSHGHTFSLSLHFQILNISKGFKEHCKVI</sequence>
<dbReference type="Proteomes" id="UP000215914">
    <property type="component" value="Unassembled WGS sequence"/>
</dbReference>
<organism evidence="1 2">
    <name type="scientific">Helianthus annuus</name>
    <name type="common">Common sunflower</name>
    <dbReference type="NCBI Taxonomy" id="4232"/>
    <lineage>
        <taxon>Eukaryota</taxon>
        <taxon>Viridiplantae</taxon>
        <taxon>Streptophyta</taxon>
        <taxon>Embryophyta</taxon>
        <taxon>Tracheophyta</taxon>
        <taxon>Spermatophyta</taxon>
        <taxon>Magnoliopsida</taxon>
        <taxon>eudicotyledons</taxon>
        <taxon>Gunneridae</taxon>
        <taxon>Pentapetalae</taxon>
        <taxon>asterids</taxon>
        <taxon>campanulids</taxon>
        <taxon>Asterales</taxon>
        <taxon>Asteraceae</taxon>
        <taxon>Asteroideae</taxon>
        <taxon>Heliantheae alliance</taxon>
        <taxon>Heliantheae</taxon>
        <taxon>Helianthus</taxon>
    </lineage>
</organism>
<dbReference type="Gramene" id="mRNA:HanXRQr2_Chr15g0716961">
    <property type="protein sequence ID" value="CDS:HanXRQr2_Chr15g0716961.1"/>
    <property type="gene ID" value="HanXRQr2_Chr15g0716961"/>
</dbReference>
<reference evidence="1" key="2">
    <citation type="submission" date="2020-06" db="EMBL/GenBank/DDBJ databases">
        <title>Helianthus annuus Genome sequencing and assembly Release 2.</title>
        <authorList>
            <person name="Gouzy J."/>
            <person name="Langlade N."/>
            <person name="Munos S."/>
        </authorList>
    </citation>
    <scope>NUCLEOTIDE SEQUENCE</scope>
    <source>
        <tissue evidence="1">Leaves</tissue>
    </source>
</reference>
<evidence type="ECO:0000313" key="2">
    <source>
        <dbReference type="Proteomes" id="UP000215914"/>
    </source>
</evidence>
<gene>
    <name evidence="1" type="ORF">HanXRQr2_Chr15g0716961</name>
</gene>
<dbReference type="EMBL" id="MNCJ02000330">
    <property type="protein sequence ID" value="KAF5766573.1"/>
    <property type="molecule type" value="Genomic_DNA"/>
</dbReference>